<dbReference type="InterPro" id="IPR024747">
    <property type="entry name" value="Pyridox_Oxase-rel"/>
</dbReference>
<dbReference type="Pfam" id="PF12900">
    <property type="entry name" value="Pyridox_ox_2"/>
    <property type="match status" value="1"/>
</dbReference>
<accession>A0ABU4B5S8</accession>
<dbReference type="PANTHER" id="PTHR34071:SF2">
    <property type="entry name" value="FLAVIN-NUCLEOTIDE-BINDING PROTEIN"/>
    <property type="match status" value="1"/>
</dbReference>
<dbReference type="PANTHER" id="PTHR34071">
    <property type="entry name" value="5-NITROIMIDAZOLE ANTIBIOTICS RESISTANCE PROTEIN, NIMA-FAMILY-RELATED PROTEIN-RELATED"/>
    <property type="match status" value="1"/>
</dbReference>
<sequence length="231" mass="24796">MTVDDVPLSPTARTVVMRGRHRAGLERAALLDVLRSARICHIGVIVDEVPRVVPTVFGVDPAGPDREGTLYLHGSVASRSMIDAPDQDICVTATVVDGLVLARSAFHHSMNYRSAVVVGRPRRVEDADERIRALDAIVEQVVPGRSIHLRSHTRKELAATAVLALSMYEASVKSRSGGPVDDDLDIERGDVWAGVVPVWEALGDAEPAADLAGDIAVPEHVDGVRRNATRG</sequence>
<keyword evidence="2" id="KW-1185">Reference proteome</keyword>
<reference evidence="1 2" key="1">
    <citation type="submission" date="2023-10" db="EMBL/GenBank/DDBJ databases">
        <title>Development of a sustainable strategy for remediation of hydrocarbon-contaminated territories based on the waste exchange concept.</title>
        <authorList>
            <person name="Krivoruchko A."/>
        </authorList>
    </citation>
    <scope>NUCLEOTIDE SEQUENCE [LARGE SCALE GENOMIC DNA]</scope>
    <source>
        <strain evidence="1 2">IEGM 1322</strain>
    </source>
</reference>
<proteinExistence type="predicted"/>
<dbReference type="Proteomes" id="UP001185899">
    <property type="component" value="Unassembled WGS sequence"/>
</dbReference>
<dbReference type="InterPro" id="IPR012349">
    <property type="entry name" value="Split_barrel_FMN-bd"/>
</dbReference>
<protein>
    <submittedName>
        <fullName evidence="1">Pyridoxamine 5'-phosphate oxidase family protein</fullName>
    </submittedName>
</protein>
<evidence type="ECO:0000313" key="1">
    <source>
        <dbReference type="EMBL" id="MDV6233862.1"/>
    </source>
</evidence>
<name>A0ABU4B5S8_9NOCA</name>
<dbReference type="EMBL" id="JAWLKE010000014">
    <property type="protein sequence ID" value="MDV6233862.1"/>
    <property type="molecule type" value="Genomic_DNA"/>
</dbReference>
<evidence type="ECO:0000313" key="2">
    <source>
        <dbReference type="Proteomes" id="UP001185899"/>
    </source>
</evidence>
<comment type="caution">
    <text evidence="1">The sequence shown here is derived from an EMBL/GenBank/DDBJ whole genome shotgun (WGS) entry which is preliminary data.</text>
</comment>
<dbReference type="RefSeq" id="WP_317549837.1">
    <property type="nucleotide sequence ID" value="NZ_JAWLKE010000014.1"/>
</dbReference>
<dbReference type="SUPFAM" id="SSF50475">
    <property type="entry name" value="FMN-binding split barrel"/>
    <property type="match status" value="1"/>
</dbReference>
<organism evidence="1 2">
    <name type="scientific">Rhodococcus cercidiphylli</name>
    <dbReference type="NCBI Taxonomy" id="489916"/>
    <lineage>
        <taxon>Bacteria</taxon>
        <taxon>Bacillati</taxon>
        <taxon>Actinomycetota</taxon>
        <taxon>Actinomycetes</taxon>
        <taxon>Mycobacteriales</taxon>
        <taxon>Nocardiaceae</taxon>
        <taxon>Rhodococcus</taxon>
    </lineage>
</organism>
<dbReference type="Gene3D" id="2.30.110.10">
    <property type="entry name" value="Electron Transport, Fmn-binding Protein, Chain A"/>
    <property type="match status" value="1"/>
</dbReference>
<gene>
    <name evidence="1" type="ORF">R3P95_25210</name>
</gene>